<dbReference type="Pfam" id="PF25954">
    <property type="entry name" value="Beta-barrel_RND_2"/>
    <property type="match status" value="1"/>
</dbReference>
<dbReference type="GO" id="GO:0060003">
    <property type="term" value="P:copper ion export"/>
    <property type="evidence" value="ECO:0007669"/>
    <property type="project" value="TreeGrafter"/>
</dbReference>
<dbReference type="Gene3D" id="6.10.140.730">
    <property type="match status" value="1"/>
</dbReference>
<evidence type="ECO:0000313" key="9">
    <source>
        <dbReference type="Proteomes" id="UP000536835"/>
    </source>
</evidence>
<protein>
    <submittedName>
        <fullName evidence="8">Efflux RND transporter periplasmic adaptor subunit</fullName>
    </submittedName>
</protein>
<dbReference type="Pfam" id="PF25869">
    <property type="entry name" value="3HB_CusB"/>
    <property type="match status" value="1"/>
</dbReference>
<evidence type="ECO:0000259" key="6">
    <source>
        <dbReference type="Pfam" id="PF25954"/>
    </source>
</evidence>
<dbReference type="InterPro" id="IPR058649">
    <property type="entry name" value="CzcB_C"/>
</dbReference>
<keyword evidence="2" id="KW-0813">Transport</keyword>
<name>A0A7Y3W5R5_9PROT</name>
<evidence type="ECO:0000313" key="8">
    <source>
        <dbReference type="EMBL" id="NNU17045.1"/>
    </source>
</evidence>
<dbReference type="Pfam" id="PF25919">
    <property type="entry name" value="BSH_CusB"/>
    <property type="match status" value="1"/>
</dbReference>
<dbReference type="InterPro" id="IPR058790">
    <property type="entry name" value="BSH_CusB"/>
</dbReference>
<comment type="similarity">
    <text evidence="1">Belongs to the membrane fusion protein (MFP) (TC 8.A.1) family.</text>
</comment>
<proteinExistence type="inferred from homology"/>
<dbReference type="NCBIfam" id="TIGR01730">
    <property type="entry name" value="RND_mfp"/>
    <property type="match status" value="1"/>
</dbReference>
<dbReference type="GO" id="GO:0046914">
    <property type="term" value="F:transition metal ion binding"/>
    <property type="evidence" value="ECO:0007669"/>
    <property type="project" value="TreeGrafter"/>
</dbReference>
<feature type="domain" description="Heavy metal binding" evidence="3">
    <location>
        <begin position="1"/>
        <end position="24"/>
    </location>
</feature>
<evidence type="ECO:0000259" key="4">
    <source>
        <dbReference type="Pfam" id="PF25869"/>
    </source>
</evidence>
<evidence type="ECO:0000256" key="2">
    <source>
        <dbReference type="ARBA" id="ARBA00022448"/>
    </source>
</evidence>
<dbReference type="EMBL" id="JABFCX010000003">
    <property type="protein sequence ID" value="NNU17045.1"/>
    <property type="molecule type" value="Genomic_DNA"/>
</dbReference>
<dbReference type="AlphaFoldDB" id="A0A7Y3W5R5"/>
<dbReference type="Proteomes" id="UP000536835">
    <property type="component" value="Unassembled WGS sequence"/>
</dbReference>
<keyword evidence="9" id="KW-1185">Reference proteome</keyword>
<evidence type="ECO:0000259" key="3">
    <source>
        <dbReference type="Pfam" id="PF19335"/>
    </source>
</evidence>
<feature type="domain" description="CzcB-like C-terminal circularly permuted SH3-like" evidence="7">
    <location>
        <begin position="280"/>
        <end position="340"/>
    </location>
</feature>
<sequence>MHPHYISTDPDGSCPICGMDLVPASSDAALPTTGSAGIAVTPEIIQTIGVRTAVAKVTPMTQMLRAFGTVEANERQETVVASRVEGWIEDLAVRAVGDPVDPGTVLYRLYSPDLIAAQKDFLNALDIGNEARISAVRQRLVSLGMQGPSIAELERSREVIERVAIRAEDGGIVSELNTRDGDYIKPGDDVMTLQSYEDVWVIADMPEQDLHLVSAGQAATLDFPSAPDADSSGRVDYVYPTVDPATRTGRLRIVVSNASGRLRPGAYADIRIETEAGAMLAVPSEAVLRDSRGAHVILALGEGRFLPRVVETGMSAGGMTEIEAGLQEGDRVVASGQYLLDSEAKLREGFSSLNRLQADEDTPLDRIPLDQATLAQIDHFADMALYFHEALTDGYAIEPSFIDPLLTLSESLAGRFGGTRLGPIVTETQAALREAKAAEKGEPLAEALSDLMEAFEPWLMEGAPQHYADEGLTLFRDVNGHLWLQESSVLRNPYGTADAESVAWPERMAAVRETEPRPASDPHANH</sequence>
<evidence type="ECO:0000256" key="1">
    <source>
        <dbReference type="ARBA" id="ARBA00009477"/>
    </source>
</evidence>
<dbReference type="FunFam" id="2.40.30.170:FF:000010">
    <property type="entry name" value="Efflux RND transporter periplasmic adaptor subunit"/>
    <property type="match status" value="1"/>
</dbReference>
<dbReference type="InterPro" id="IPR006143">
    <property type="entry name" value="RND_pump_MFP"/>
</dbReference>
<evidence type="ECO:0000259" key="7">
    <source>
        <dbReference type="Pfam" id="PF25975"/>
    </source>
</evidence>
<organism evidence="8 9">
    <name type="scientific">Parvularcula mediterranea</name>
    <dbReference type="NCBI Taxonomy" id="2732508"/>
    <lineage>
        <taxon>Bacteria</taxon>
        <taxon>Pseudomonadati</taxon>
        <taxon>Pseudomonadota</taxon>
        <taxon>Alphaproteobacteria</taxon>
        <taxon>Parvularculales</taxon>
        <taxon>Parvularculaceae</taxon>
        <taxon>Parvularcula</taxon>
    </lineage>
</organism>
<feature type="domain" description="CusB-like barrel-sandwich hybrid" evidence="5">
    <location>
        <begin position="78"/>
        <end position="193"/>
    </location>
</feature>
<dbReference type="InterPro" id="IPR045800">
    <property type="entry name" value="HMBD"/>
</dbReference>
<dbReference type="Pfam" id="PF25975">
    <property type="entry name" value="CzcB_C"/>
    <property type="match status" value="1"/>
</dbReference>
<dbReference type="Pfam" id="PF19335">
    <property type="entry name" value="HMBD"/>
    <property type="match status" value="1"/>
</dbReference>
<dbReference type="GO" id="GO:0030288">
    <property type="term" value="C:outer membrane-bounded periplasmic space"/>
    <property type="evidence" value="ECO:0007669"/>
    <property type="project" value="TreeGrafter"/>
</dbReference>
<dbReference type="PANTHER" id="PTHR30097">
    <property type="entry name" value="CATION EFFLUX SYSTEM PROTEIN CUSB"/>
    <property type="match status" value="1"/>
</dbReference>
<dbReference type="GO" id="GO:0016020">
    <property type="term" value="C:membrane"/>
    <property type="evidence" value="ECO:0007669"/>
    <property type="project" value="InterPro"/>
</dbReference>
<dbReference type="SUPFAM" id="SSF111369">
    <property type="entry name" value="HlyD-like secretion proteins"/>
    <property type="match status" value="1"/>
</dbReference>
<dbReference type="GO" id="GO:0015679">
    <property type="term" value="P:plasma membrane copper ion transport"/>
    <property type="evidence" value="ECO:0007669"/>
    <property type="project" value="TreeGrafter"/>
</dbReference>
<comment type="caution">
    <text evidence="8">The sequence shown here is derived from an EMBL/GenBank/DDBJ whole genome shotgun (WGS) entry which is preliminary data.</text>
</comment>
<gene>
    <name evidence="8" type="ORF">HK107_12005</name>
</gene>
<dbReference type="PANTHER" id="PTHR30097:SF15">
    <property type="entry name" value="CATION EFFLUX SYSTEM PROTEIN CUSB"/>
    <property type="match status" value="1"/>
</dbReference>
<evidence type="ECO:0000259" key="5">
    <source>
        <dbReference type="Pfam" id="PF25919"/>
    </source>
</evidence>
<dbReference type="InterPro" id="IPR058792">
    <property type="entry name" value="Beta-barrel_RND_2"/>
</dbReference>
<dbReference type="Gene3D" id="2.40.30.170">
    <property type="match status" value="1"/>
</dbReference>
<dbReference type="Gene3D" id="2.40.420.20">
    <property type="match status" value="1"/>
</dbReference>
<reference evidence="8 9" key="1">
    <citation type="submission" date="2020-05" db="EMBL/GenBank/DDBJ databases">
        <title>Parvularcula mediterraneae sp. nov., isolated from polypropylene straw from shallow seawater of the seashore of Laganas in Zakynthos island, Greece.</title>
        <authorList>
            <person name="Szabo I."/>
            <person name="Al-Omari J."/>
            <person name="Rado J."/>
            <person name="Szerdahelyi G.S."/>
        </authorList>
    </citation>
    <scope>NUCLEOTIDE SEQUENCE [LARGE SCALE GENOMIC DNA]</scope>
    <source>
        <strain evidence="8 9">ZS-1/3</strain>
    </source>
</reference>
<feature type="domain" description="CusB-like three alpha-helical bundle" evidence="4">
    <location>
        <begin position="113"/>
        <end position="159"/>
    </location>
</feature>
<dbReference type="InterPro" id="IPR058791">
    <property type="entry name" value="3HB_CusB"/>
</dbReference>
<dbReference type="GO" id="GO:0022857">
    <property type="term" value="F:transmembrane transporter activity"/>
    <property type="evidence" value="ECO:0007669"/>
    <property type="project" value="InterPro"/>
</dbReference>
<feature type="domain" description="CusB-like beta-barrel" evidence="6">
    <location>
        <begin position="199"/>
        <end position="275"/>
    </location>
</feature>
<dbReference type="InterPro" id="IPR051909">
    <property type="entry name" value="MFP_Cation_Efflux"/>
</dbReference>
<accession>A0A7Y3W5R5</accession>